<dbReference type="AlphaFoldDB" id="A0A090VXH4"/>
<name>A0A090VXH4_9FLAO</name>
<comment type="caution">
    <text evidence="1">The sequence shown here is derived from an EMBL/GenBank/DDBJ whole genome shotgun (WGS) entry which is preliminary data.</text>
</comment>
<dbReference type="EMBL" id="BBNR01000023">
    <property type="protein sequence ID" value="GAL68663.1"/>
    <property type="molecule type" value="Genomic_DNA"/>
</dbReference>
<protein>
    <submittedName>
        <fullName evidence="1">Uncharacterized protein</fullName>
    </submittedName>
</protein>
<proteinExistence type="predicted"/>
<sequence length="46" mass="5300">MCFFIFLSLIFSNLATLRAVLESDFYLGNLKLLLVVFIKITTDWGL</sequence>
<organism evidence="1 2">
    <name type="scientific">Jejuia pallidilutea</name>
    <dbReference type="NCBI Taxonomy" id="504487"/>
    <lineage>
        <taxon>Bacteria</taxon>
        <taxon>Pseudomonadati</taxon>
        <taxon>Bacteroidota</taxon>
        <taxon>Flavobacteriia</taxon>
        <taxon>Flavobacteriales</taxon>
        <taxon>Flavobacteriaceae</taxon>
        <taxon>Jejuia</taxon>
    </lineage>
</organism>
<evidence type="ECO:0000313" key="2">
    <source>
        <dbReference type="Proteomes" id="UP000029641"/>
    </source>
</evidence>
<reference evidence="1 2" key="1">
    <citation type="journal article" date="2014" name="Genome Announc.">
        <title>Draft Genome Sequence of Marine Flavobacterium Jejuia pallidilutea Strain 11shimoA1 and Pigmentation Mutants.</title>
        <authorList>
            <person name="Takatani N."/>
            <person name="Nakanishi M."/>
            <person name="Meirelles P."/>
            <person name="Mino S."/>
            <person name="Suda W."/>
            <person name="Oshima K."/>
            <person name="Hattori M."/>
            <person name="Ohkuma M."/>
            <person name="Hosokawa M."/>
            <person name="Miyashita K."/>
            <person name="Thompson F.L."/>
            <person name="Niwa A."/>
            <person name="Sawabe T."/>
            <person name="Sawabe T."/>
        </authorList>
    </citation>
    <scope>NUCLEOTIDE SEQUENCE [LARGE SCALE GENOMIC DNA]</scope>
    <source>
        <strain evidence="1 2">JCM 19301</strain>
    </source>
</reference>
<dbReference type="Proteomes" id="UP000029641">
    <property type="component" value="Unassembled WGS sequence"/>
</dbReference>
<evidence type="ECO:0000313" key="1">
    <source>
        <dbReference type="EMBL" id="GAL68663.1"/>
    </source>
</evidence>
<accession>A0A090VXH4</accession>
<gene>
    <name evidence="1" type="ORF">JCM19301_3250</name>
</gene>